<dbReference type="Proteomes" id="UP000009132">
    <property type="component" value="Segment"/>
</dbReference>
<dbReference type="GO" id="GO:0044423">
    <property type="term" value="C:virion component"/>
    <property type="evidence" value="ECO:0007669"/>
    <property type="project" value="UniProtKB-KW"/>
</dbReference>
<accession>C8YJG6</accession>
<evidence type="ECO:0000256" key="2">
    <source>
        <dbReference type="ARBA" id="ARBA00022581"/>
    </source>
</evidence>
<evidence type="ECO:0000313" key="8">
    <source>
        <dbReference type="EMBL" id="ACT66717.1"/>
    </source>
</evidence>
<keyword evidence="6" id="KW-1160">Virus entry into host cell</keyword>
<evidence type="ECO:0000256" key="6">
    <source>
        <dbReference type="ARBA" id="ARBA00023296"/>
    </source>
</evidence>
<dbReference type="InterPro" id="IPR005563">
    <property type="entry name" value="A_protein"/>
</dbReference>
<evidence type="ECO:0000256" key="1">
    <source>
        <dbReference type="ARBA" id="ARBA00004328"/>
    </source>
</evidence>
<reference evidence="8 9" key="1">
    <citation type="journal article" date="2009" name="J. Virol.">
        <title>Gene mapping and phylogenetic analysis of the complete genome from 30 single-stranded RNA male-specific coliphages (family Leviviridae).</title>
        <authorList>
            <person name="Friedman S.D."/>
            <person name="Genthner F.J."/>
            <person name="Gentry J."/>
            <person name="Sobsey M.D."/>
            <person name="Vinje J."/>
        </authorList>
    </citation>
    <scope>NUCLEOTIDE SEQUENCE [LARGE SCALE GENOMIC DNA]</scope>
    <source>
        <strain evidence="8 9">DL10</strain>
    </source>
</reference>
<proteinExistence type="inferred from homology"/>
<evidence type="ECO:0000256" key="3">
    <source>
        <dbReference type="ARBA" id="ARBA00022804"/>
    </source>
</evidence>
<organism evidence="8 9">
    <name type="scientific">Escherichia phage BZ13</name>
    <name type="common">Bacteriophage BZ13</name>
    <dbReference type="NCBI Taxonomy" id="329853"/>
    <lineage>
        <taxon>Viruses</taxon>
        <taxon>Riboviria</taxon>
        <taxon>Orthornavirae</taxon>
        <taxon>Lenarviricota</taxon>
        <taxon>Leviviricetes</taxon>
        <taxon>Norzivirales</taxon>
        <taxon>Fiersviridae</taxon>
        <taxon>Emesvirus</taxon>
    </lineage>
</organism>
<keyword evidence="3" id="KW-1161">Viral attachment to host cell</keyword>
<protein>
    <submittedName>
        <fullName evidence="8">Assembly/maturation protein</fullName>
    </submittedName>
</protein>
<evidence type="ECO:0000256" key="4">
    <source>
        <dbReference type="ARBA" id="ARBA00022844"/>
    </source>
</evidence>
<keyword evidence="4" id="KW-0946">Virion</keyword>
<dbReference type="SMR" id="C8YJG6"/>
<organismHost>
    <name type="scientific">Escherichia coli</name>
    <dbReference type="NCBI Taxonomy" id="562"/>
</organismHost>
<dbReference type="EMBL" id="FJ483837">
    <property type="protein sequence ID" value="ACT66717.1"/>
    <property type="molecule type" value="Genomic_RNA"/>
</dbReference>
<evidence type="ECO:0000256" key="5">
    <source>
        <dbReference type="ARBA" id="ARBA00023104"/>
    </source>
</evidence>
<dbReference type="GO" id="GO:0039666">
    <property type="term" value="P:virion attachment to host cell pilus"/>
    <property type="evidence" value="ECO:0007669"/>
    <property type="project" value="UniProtKB-KW"/>
</dbReference>
<comment type="subcellular location">
    <subcellularLocation>
        <location evidence="1">Virion</location>
    </subcellularLocation>
</comment>
<keyword evidence="2" id="KW-0945">Host-virus interaction</keyword>
<keyword evidence="5" id="KW-1175">Viral attachment to host cell pilus</keyword>
<evidence type="ECO:0000313" key="9">
    <source>
        <dbReference type="Proteomes" id="UP000009132"/>
    </source>
</evidence>
<name>C8YJG6_BPBZ1</name>
<evidence type="ECO:0000256" key="7">
    <source>
        <dbReference type="ARBA" id="ARBA00035110"/>
    </source>
</evidence>
<sequence length="390" mass="44388">MFPKSNIDRNYKVTLISYDEKGKLVSDDSFEQVENYLFQNRSNTYKPGYIRRDFRRPTNFWNGFRYFNQPVGTFTRKLSDGGRQVADYGIVNPNKFTGNSQHLGDNMVIYPGPFSINIDHRASVEVLNKLSQSNLNIGVAIAEAKMTASLLAKQSIALIRAYTAAKRGKWREVLSQLLISEHRFRAPVKDLGGRWLELQYGWLPLMSDMKAAYDLLTQTKLPAFMPLRVTRTVGGTHNYKVRNVESAGDTWSYSDRLSVNYRIWYFISDPRLAWASSLGLLNPLEIYWEKTPWSFVVDWFLPVGNLIEAMSNPLGLDIISGTKTWQLESKLNATLTASGWSGTAKLSAYAKAYDRSTFYSFPTPMPYVKSPLSGLHLANALALINQRLKR</sequence>
<comment type="similarity">
    <text evidence="7">Belongs to the Leviviricetes maturation protein family.</text>
</comment>
<dbReference type="Pfam" id="PF03863">
    <property type="entry name" value="Phage_mat-A"/>
    <property type="match status" value="1"/>
</dbReference>